<comment type="caution">
    <text evidence="1">The sequence shown here is derived from an EMBL/GenBank/DDBJ whole genome shotgun (WGS) entry which is preliminary data.</text>
</comment>
<sequence>MNTCIYDKSDKGREEIATRKHHLPARLRMLLVQIDGRHTRASLLAKLAAVGLGEADIDELLTQQFIVLVGGGPAVDDAPEHASAAPRLPASARARMLARTRDLAARRRESAQAGASAE</sequence>
<dbReference type="Proteomes" id="UP000230390">
    <property type="component" value="Unassembled WGS sequence"/>
</dbReference>
<evidence type="ECO:0000313" key="2">
    <source>
        <dbReference type="Proteomes" id="UP000230390"/>
    </source>
</evidence>
<evidence type="ECO:0000313" key="1">
    <source>
        <dbReference type="EMBL" id="PIL44072.1"/>
    </source>
</evidence>
<dbReference type="EMBL" id="PDOC01000009">
    <property type="protein sequence ID" value="PIL44072.1"/>
    <property type="molecule type" value="Genomic_DNA"/>
</dbReference>
<dbReference type="RefSeq" id="WP_099789611.1">
    <property type="nucleotide sequence ID" value="NZ_JBHLYV010000017.1"/>
</dbReference>
<dbReference type="AlphaFoldDB" id="A0A2G8TDG3"/>
<keyword evidence="2" id="KW-1185">Reference proteome</keyword>
<protein>
    <submittedName>
        <fullName evidence="1">Uncharacterized protein</fullName>
    </submittedName>
</protein>
<proteinExistence type="predicted"/>
<gene>
    <name evidence="1" type="ORF">CR105_15300</name>
</gene>
<accession>A0A2G8TDG3</accession>
<dbReference type="OrthoDB" id="8588059at2"/>
<reference evidence="1 2" key="1">
    <citation type="submission" date="2017-10" db="EMBL/GenBank/DDBJ databases">
        <title>Massilia psychrophilum sp. nov., a novel purple-pigmented bacterium isolated from Tianshan glacier, Xinjiang Municipality, China.</title>
        <authorList>
            <person name="Wang H."/>
        </authorList>
    </citation>
    <scope>NUCLEOTIDE SEQUENCE [LARGE SCALE GENOMIC DNA]</scope>
    <source>
        <strain evidence="1 2">JCM 30074</strain>
    </source>
</reference>
<name>A0A2G8TDG3_9BURK</name>
<organism evidence="1 2">
    <name type="scientific">Massilia eurypsychrophila</name>
    <dbReference type="NCBI Taxonomy" id="1485217"/>
    <lineage>
        <taxon>Bacteria</taxon>
        <taxon>Pseudomonadati</taxon>
        <taxon>Pseudomonadota</taxon>
        <taxon>Betaproteobacteria</taxon>
        <taxon>Burkholderiales</taxon>
        <taxon>Oxalobacteraceae</taxon>
        <taxon>Telluria group</taxon>
        <taxon>Massilia</taxon>
    </lineage>
</organism>